<reference evidence="2" key="1">
    <citation type="journal article" date="2022" name="bioRxiv">
        <title>Sequencing and chromosome-scale assembly of the giantPleurodeles waltlgenome.</title>
        <authorList>
            <person name="Brown T."/>
            <person name="Elewa A."/>
            <person name="Iarovenko S."/>
            <person name="Subramanian E."/>
            <person name="Araus A.J."/>
            <person name="Petzold A."/>
            <person name="Susuki M."/>
            <person name="Suzuki K.-i.T."/>
            <person name="Hayashi T."/>
            <person name="Toyoda A."/>
            <person name="Oliveira C."/>
            <person name="Osipova E."/>
            <person name="Leigh N.D."/>
            <person name="Simon A."/>
            <person name="Yun M.H."/>
        </authorList>
    </citation>
    <scope>NUCLEOTIDE SEQUENCE</scope>
    <source>
        <strain evidence="2">20211129_DDA</strain>
        <tissue evidence="2">Liver</tissue>
    </source>
</reference>
<evidence type="ECO:0000313" key="3">
    <source>
        <dbReference type="Proteomes" id="UP001066276"/>
    </source>
</evidence>
<comment type="caution">
    <text evidence="2">The sequence shown here is derived from an EMBL/GenBank/DDBJ whole genome shotgun (WGS) entry which is preliminary data.</text>
</comment>
<protein>
    <submittedName>
        <fullName evidence="2">Uncharacterized protein</fullName>
    </submittedName>
</protein>
<feature type="compositionally biased region" description="Basic and acidic residues" evidence="1">
    <location>
        <begin position="74"/>
        <end position="84"/>
    </location>
</feature>
<evidence type="ECO:0000256" key="1">
    <source>
        <dbReference type="SAM" id="MobiDB-lite"/>
    </source>
</evidence>
<accession>A0AAV7NW65</accession>
<organism evidence="2 3">
    <name type="scientific">Pleurodeles waltl</name>
    <name type="common">Iberian ribbed newt</name>
    <dbReference type="NCBI Taxonomy" id="8319"/>
    <lineage>
        <taxon>Eukaryota</taxon>
        <taxon>Metazoa</taxon>
        <taxon>Chordata</taxon>
        <taxon>Craniata</taxon>
        <taxon>Vertebrata</taxon>
        <taxon>Euteleostomi</taxon>
        <taxon>Amphibia</taxon>
        <taxon>Batrachia</taxon>
        <taxon>Caudata</taxon>
        <taxon>Salamandroidea</taxon>
        <taxon>Salamandridae</taxon>
        <taxon>Pleurodelinae</taxon>
        <taxon>Pleurodeles</taxon>
    </lineage>
</organism>
<proteinExistence type="predicted"/>
<feature type="region of interest" description="Disordered" evidence="1">
    <location>
        <begin position="1"/>
        <end position="29"/>
    </location>
</feature>
<dbReference type="Proteomes" id="UP001066276">
    <property type="component" value="Chromosome 8"/>
</dbReference>
<keyword evidence="3" id="KW-1185">Reference proteome</keyword>
<feature type="region of interest" description="Disordered" evidence="1">
    <location>
        <begin position="44"/>
        <end position="95"/>
    </location>
</feature>
<sequence>MAGRRPFHRTAPRDPRCSWPTNPSLRASRMKRAEDIVRTHAHATGRTLACQRSPSLHLTMRQKPVSGSLGKRAASSDKVSKSEVPRSLPSAPPLS</sequence>
<evidence type="ECO:0000313" key="2">
    <source>
        <dbReference type="EMBL" id="KAJ1119714.1"/>
    </source>
</evidence>
<gene>
    <name evidence="2" type="ORF">NDU88_007899</name>
</gene>
<dbReference type="EMBL" id="JANPWB010000012">
    <property type="protein sequence ID" value="KAJ1119714.1"/>
    <property type="molecule type" value="Genomic_DNA"/>
</dbReference>
<dbReference type="AlphaFoldDB" id="A0AAV7NW65"/>
<feature type="compositionally biased region" description="Basic residues" evidence="1">
    <location>
        <begin position="1"/>
        <end position="10"/>
    </location>
</feature>
<name>A0AAV7NW65_PLEWA</name>